<reference evidence="2 3" key="1">
    <citation type="submission" date="2018-03" db="EMBL/GenBank/DDBJ databases">
        <authorList>
            <person name="Nguyen K."/>
            <person name="Fouts D."/>
            <person name="Sutton G."/>
        </authorList>
    </citation>
    <scope>NUCLEOTIDE SEQUENCE [LARGE SCALE GENOMIC DNA]</scope>
    <source>
        <strain evidence="2 3">AU14328</strain>
    </source>
</reference>
<evidence type="ECO:0000313" key="2">
    <source>
        <dbReference type="EMBL" id="PRE54141.1"/>
    </source>
</evidence>
<comment type="caution">
    <text evidence="2">The sequence shown here is derived from an EMBL/GenBank/DDBJ whole genome shotgun (WGS) entry which is preliminary data.</text>
</comment>
<keyword evidence="1" id="KW-1133">Transmembrane helix</keyword>
<gene>
    <name evidence="2" type="ORF">C6P99_04700</name>
</gene>
<proteinExistence type="predicted"/>
<accession>A0AB37AYV3</accession>
<evidence type="ECO:0008006" key="4">
    <source>
        <dbReference type="Google" id="ProtNLM"/>
    </source>
</evidence>
<name>A0AB37AYV3_9BURK</name>
<dbReference type="Proteomes" id="UP000237811">
    <property type="component" value="Unassembled WGS sequence"/>
</dbReference>
<organism evidence="2 3">
    <name type="scientific">Burkholderia multivorans</name>
    <dbReference type="NCBI Taxonomy" id="87883"/>
    <lineage>
        <taxon>Bacteria</taxon>
        <taxon>Pseudomonadati</taxon>
        <taxon>Pseudomonadota</taxon>
        <taxon>Betaproteobacteria</taxon>
        <taxon>Burkholderiales</taxon>
        <taxon>Burkholderiaceae</taxon>
        <taxon>Burkholderia</taxon>
        <taxon>Burkholderia cepacia complex</taxon>
    </lineage>
</organism>
<dbReference type="AlphaFoldDB" id="A0AB37AYV3"/>
<evidence type="ECO:0000256" key="1">
    <source>
        <dbReference type="SAM" id="Phobius"/>
    </source>
</evidence>
<sequence>MEHVRQVLRVEADALLTTMRIGIEDAKREVKRWHRINLITLAFLMSLQIAINAAILMAMLPQRN</sequence>
<protein>
    <recommendedName>
        <fullName evidence="4">Transmembrane protein</fullName>
    </recommendedName>
</protein>
<dbReference type="EMBL" id="PVFR01000015">
    <property type="protein sequence ID" value="PRE54141.1"/>
    <property type="molecule type" value="Genomic_DNA"/>
</dbReference>
<evidence type="ECO:0000313" key="3">
    <source>
        <dbReference type="Proteomes" id="UP000237811"/>
    </source>
</evidence>
<keyword evidence="1" id="KW-0472">Membrane</keyword>
<keyword evidence="1" id="KW-0812">Transmembrane</keyword>
<feature type="transmembrane region" description="Helical" evidence="1">
    <location>
        <begin position="36"/>
        <end position="60"/>
    </location>
</feature>